<evidence type="ECO:0000256" key="4">
    <source>
        <dbReference type="ARBA" id="ARBA00022692"/>
    </source>
</evidence>
<dbReference type="FunFam" id="1.10.3430.10:FF:000008">
    <property type="entry name" value="Ammonium transporter"/>
    <property type="match status" value="1"/>
</dbReference>
<evidence type="ECO:0000256" key="2">
    <source>
        <dbReference type="ARBA" id="ARBA00005887"/>
    </source>
</evidence>
<feature type="transmembrane region" description="Helical" evidence="8">
    <location>
        <begin position="286"/>
        <end position="304"/>
    </location>
</feature>
<evidence type="ECO:0000256" key="7">
    <source>
        <dbReference type="ARBA" id="ARBA00023177"/>
    </source>
</evidence>
<dbReference type="VEuPathDB" id="VectorBase:LOC119172663"/>
<dbReference type="NCBIfam" id="TIGR00836">
    <property type="entry name" value="amt"/>
    <property type="match status" value="1"/>
</dbReference>
<keyword evidence="6 8" id="KW-0472">Membrane</keyword>
<feature type="transmembrane region" description="Helical" evidence="8">
    <location>
        <begin position="69"/>
        <end position="86"/>
    </location>
</feature>
<feature type="transmembrane region" description="Helical" evidence="8">
    <location>
        <begin position="377"/>
        <end position="403"/>
    </location>
</feature>
<comment type="caution">
    <text evidence="10">The sequence shown here is derived from an EMBL/GenBank/DDBJ whole genome shotgun (WGS) entry which is preliminary data.</text>
</comment>
<evidence type="ECO:0000256" key="6">
    <source>
        <dbReference type="ARBA" id="ARBA00023136"/>
    </source>
</evidence>
<dbReference type="SUPFAM" id="SSF111352">
    <property type="entry name" value="Ammonium transporter"/>
    <property type="match status" value="1"/>
</dbReference>
<dbReference type="EMBL" id="JABSTU010000008">
    <property type="protein sequence ID" value="KAH8024140.1"/>
    <property type="molecule type" value="Genomic_DNA"/>
</dbReference>
<evidence type="ECO:0000256" key="3">
    <source>
        <dbReference type="ARBA" id="ARBA00022448"/>
    </source>
</evidence>
<reference evidence="10" key="2">
    <citation type="submission" date="2021-09" db="EMBL/GenBank/DDBJ databases">
        <authorList>
            <person name="Jia N."/>
            <person name="Wang J."/>
            <person name="Shi W."/>
            <person name="Du L."/>
            <person name="Sun Y."/>
            <person name="Zhan W."/>
            <person name="Jiang J."/>
            <person name="Wang Q."/>
            <person name="Zhang B."/>
            <person name="Ji P."/>
            <person name="Sakyi L.B."/>
            <person name="Cui X."/>
            <person name="Yuan T."/>
            <person name="Jiang B."/>
            <person name="Yang W."/>
            <person name="Lam T.T.-Y."/>
            <person name="Chang Q."/>
            <person name="Ding S."/>
            <person name="Wang X."/>
            <person name="Zhu J."/>
            <person name="Ruan X."/>
            <person name="Zhao L."/>
            <person name="Wei J."/>
            <person name="Que T."/>
            <person name="Du C."/>
            <person name="Cheng J."/>
            <person name="Dai P."/>
            <person name="Han X."/>
            <person name="Huang E."/>
            <person name="Gao Y."/>
            <person name="Liu J."/>
            <person name="Shao H."/>
            <person name="Ye R."/>
            <person name="Li L."/>
            <person name="Wei W."/>
            <person name="Wang X."/>
            <person name="Wang C."/>
            <person name="Huo Q."/>
            <person name="Li W."/>
            <person name="Guo W."/>
            <person name="Chen H."/>
            <person name="Chen S."/>
            <person name="Zhou L."/>
            <person name="Zhou L."/>
            <person name="Ni X."/>
            <person name="Tian J."/>
            <person name="Zhou Y."/>
            <person name="Sheng Y."/>
            <person name="Liu T."/>
            <person name="Pan Y."/>
            <person name="Xia L."/>
            <person name="Li J."/>
            <person name="Zhao F."/>
            <person name="Cao W."/>
        </authorList>
    </citation>
    <scope>NUCLEOTIDE SEQUENCE</scope>
    <source>
        <strain evidence="10">Rmic-2018</strain>
        <tissue evidence="10">Larvae</tissue>
    </source>
</reference>
<evidence type="ECO:0000313" key="11">
    <source>
        <dbReference type="Proteomes" id="UP000821866"/>
    </source>
</evidence>
<keyword evidence="5 8" id="KW-1133">Transmembrane helix</keyword>
<evidence type="ECO:0000256" key="1">
    <source>
        <dbReference type="ARBA" id="ARBA00004141"/>
    </source>
</evidence>
<feature type="transmembrane region" description="Helical" evidence="8">
    <location>
        <begin position="28"/>
        <end position="48"/>
    </location>
</feature>
<dbReference type="AlphaFoldDB" id="A0A9J6DQ00"/>
<dbReference type="InterPro" id="IPR018047">
    <property type="entry name" value="Ammonium_transpt_CS"/>
</dbReference>
<feature type="transmembrane region" description="Helical" evidence="8">
    <location>
        <begin position="310"/>
        <end position="327"/>
    </location>
</feature>
<evidence type="ECO:0000259" key="9">
    <source>
        <dbReference type="Pfam" id="PF00909"/>
    </source>
</evidence>
<reference evidence="10" key="1">
    <citation type="journal article" date="2020" name="Cell">
        <title>Large-Scale Comparative Analyses of Tick Genomes Elucidate Their Genetic Diversity and Vector Capacities.</title>
        <authorList>
            <consortium name="Tick Genome and Microbiome Consortium (TIGMIC)"/>
            <person name="Jia N."/>
            <person name="Wang J."/>
            <person name="Shi W."/>
            <person name="Du L."/>
            <person name="Sun Y."/>
            <person name="Zhan W."/>
            <person name="Jiang J.F."/>
            <person name="Wang Q."/>
            <person name="Zhang B."/>
            <person name="Ji P."/>
            <person name="Bell-Sakyi L."/>
            <person name="Cui X.M."/>
            <person name="Yuan T.T."/>
            <person name="Jiang B.G."/>
            <person name="Yang W.F."/>
            <person name="Lam T.T."/>
            <person name="Chang Q.C."/>
            <person name="Ding S.J."/>
            <person name="Wang X.J."/>
            <person name="Zhu J.G."/>
            <person name="Ruan X.D."/>
            <person name="Zhao L."/>
            <person name="Wei J.T."/>
            <person name="Ye R.Z."/>
            <person name="Que T.C."/>
            <person name="Du C.H."/>
            <person name="Zhou Y.H."/>
            <person name="Cheng J.X."/>
            <person name="Dai P.F."/>
            <person name="Guo W.B."/>
            <person name="Han X.H."/>
            <person name="Huang E.J."/>
            <person name="Li L.F."/>
            <person name="Wei W."/>
            <person name="Gao Y.C."/>
            <person name="Liu J.Z."/>
            <person name="Shao H.Z."/>
            <person name="Wang X."/>
            <person name="Wang C.C."/>
            <person name="Yang T.C."/>
            <person name="Huo Q.B."/>
            <person name="Li W."/>
            <person name="Chen H.Y."/>
            <person name="Chen S.E."/>
            <person name="Zhou L.G."/>
            <person name="Ni X.B."/>
            <person name="Tian J.H."/>
            <person name="Sheng Y."/>
            <person name="Liu T."/>
            <person name="Pan Y.S."/>
            <person name="Xia L.Y."/>
            <person name="Li J."/>
            <person name="Zhao F."/>
            <person name="Cao W.C."/>
        </authorList>
    </citation>
    <scope>NUCLEOTIDE SEQUENCE</scope>
    <source>
        <strain evidence="10">Rmic-2018</strain>
    </source>
</reference>
<gene>
    <name evidence="10" type="ORF">HPB51_021761</name>
</gene>
<organism evidence="10 11">
    <name type="scientific">Rhipicephalus microplus</name>
    <name type="common">Cattle tick</name>
    <name type="synonym">Boophilus microplus</name>
    <dbReference type="NCBI Taxonomy" id="6941"/>
    <lineage>
        <taxon>Eukaryota</taxon>
        <taxon>Metazoa</taxon>
        <taxon>Ecdysozoa</taxon>
        <taxon>Arthropoda</taxon>
        <taxon>Chelicerata</taxon>
        <taxon>Arachnida</taxon>
        <taxon>Acari</taxon>
        <taxon>Parasitiformes</taxon>
        <taxon>Ixodida</taxon>
        <taxon>Ixodoidea</taxon>
        <taxon>Ixodidae</taxon>
        <taxon>Rhipicephalinae</taxon>
        <taxon>Rhipicephalus</taxon>
        <taxon>Boophilus</taxon>
    </lineage>
</organism>
<name>A0A9J6DQ00_RHIMP</name>
<dbReference type="PANTHER" id="PTHR11730">
    <property type="entry name" value="AMMONIUM TRANSPORTER"/>
    <property type="match status" value="1"/>
</dbReference>
<dbReference type="Pfam" id="PF00909">
    <property type="entry name" value="Ammonium_transp"/>
    <property type="match status" value="1"/>
</dbReference>
<dbReference type="Gene3D" id="1.10.3430.10">
    <property type="entry name" value="Ammonium transporter AmtB like domains"/>
    <property type="match status" value="1"/>
</dbReference>
<feature type="transmembrane region" description="Helical" evidence="8">
    <location>
        <begin position="175"/>
        <end position="198"/>
    </location>
</feature>
<dbReference type="InterPro" id="IPR024041">
    <property type="entry name" value="NH4_transpt_AmtB-like_dom"/>
</dbReference>
<dbReference type="PANTHER" id="PTHR11730:SF58">
    <property type="entry name" value="AMMONIUM TRANSPORTER"/>
    <property type="match status" value="1"/>
</dbReference>
<comment type="subcellular location">
    <subcellularLocation>
        <location evidence="8">Cell membrane</location>
        <topology evidence="8">Multi-pass membrane protein</topology>
    </subcellularLocation>
    <subcellularLocation>
        <location evidence="1">Membrane</location>
        <topology evidence="1">Multi-pass membrane protein</topology>
    </subcellularLocation>
</comment>
<feature type="transmembrane region" description="Helical" evidence="8">
    <location>
        <begin position="339"/>
        <end position="357"/>
    </location>
</feature>
<dbReference type="GO" id="GO:0008519">
    <property type="term" value="F:ammonium channel activity"/>
    <property type="evidence" value="ECO:0007669"/>
    <property type="project" value="InterPro"/>
</dbReference>
<accession>A0A9J6DQ00</accession>
<keyword evidence="3 8" id="KW-0813">Transport</keyword>
<sequence>MPAAPDTEEDTTVSPTAEPYEEFTYDDATWVLTAAIVIFTMQTGFGLLESGCVSQKNEVNILMKNAADVILGGLTYWLFGFGLQHGTGSSPDNDFSAVGRFMVDAEPDDMGLVFSSFIFQLSFSTTATTIVSGAMAERANYNAYCVFSLLNTIVYCIPAGWVWGDHGFLKKMGAIDFAGSGCVHLLGGASALVAAVLLGPRRGRFGDAKDDRVQQMSRPTNVLLGTFTLWWGWLVFNCGSSFGVRHDKWKYASRAAVTTINASLGGGIVGVFYSYFMTRKFLVDDIVNAILTALVAVTAGSGFYSAYESIVVGVTGALFACWVPAALERLRIDDPVGAVAVHGVGGIWGLLAVGLFADADSLLRLTSGRSGLFKGGGAYLLGVQALAGLCIAAWSVVTSYVLLKGINYVLPIRMTELEEALGADLMEHNLSYPDYDYDAVLARFQNRGVDVSHVPPITHRGRLDRRIFDEYLLGTRDRDAPRPEGRLAAYVTNYVREMPRRFGTRTCTVI</sequence>
<feature type="transmembrane region" description="Helical" evidence="8">
    <location>
        <begin position="110"/>
        <end position="131"/>
    </location>
</feature>
<proteinExistence type="inferred from homology"/>
<keyword evidence="7 8" id="KW-0924">Ammonia transport</keyword>
<comment type="similarity">
    <text evidence="2 8">Belongs to the ammonia transporter channel (TC 1.A.11.2) family.</text>
</comment>
<keyword evidence="11" id="KW-1185">Reference proteome</keyword>
<feature type="transmembrane region" description="Helical" evidence="8">
    <location>
        <begin position="256"/>
        <end position="274"/>
    </location>
</feature>
<evidence type="ECO:0000256" key="5">
    <source>
        <dbReference type="ARBA" id="ARBA00022989"/>
    </source>
</evidence>
<dbReference type="GO" id="GO:0005886">
    <property type="term" value="C:plasma membrane"/>
    <property type="evidence" value="ECO:0007669"/>
    <property type="project" value="UniProtKB-SubCell"/>
</dbReference>
<keyword evidence="4 8" id="KW-0812">Transmembrane</keyword>
<dbReference type="InterPro" id="IPR029020">
    <property type="entry name" value="Ammonium/urea_transptr"/>
</dbReference>
<evidence type="ECO:0000313" key="10">
    <source>
        <dbReference type="EMBL" id="KAH8024140.1"/>
    </source>
</evidence>
<dbReference type="InterPro" id="IPR001905">
    <property type="entry name" value="Ammonium_transpt"/>
</dbReference>
<feature type="transmembrane region" description="Helical" evidence="8">
    <location>
        <begin position="143"/>
        <end position="163"/>
    </location>
</feature>
<protein>
    <recommendedName>
        <fullName evidence="8">Ammonium transporter</fullName>
    </recommendedName>
</protein>
<feature type="domain" description="Ammonium transporter AmtB-like" evidence="9">
    <location>
        <begin position="30"/>
        <end position="429"/>
    </location>
</feature>
<dbReference type="GO" id="GO:0097272">
    <property type="term" value="P:ammonium homeostasis"/>
    <property type="evidence" value="ECO:0007669"/>
    <property type="project" value="TreeGrafter"/>
</dbReference>
<feature type="transmembrane region" description="Helical" evidence="8">
    <location>
        <begin position="219"/>
        <end position="236"/>
    </location>
</feature>
<evidence type="ECO:0000256" key="8">
    <source>
        <dbReference type="RuleBase" id="RU362002"/>
    </source>
</evidence>
<dbReference type="Proteomes" id="UP000821866">
    <property type="component" value="Chromosome 6"/>
</dbReference>
<dbReference type="PROSITE" id="PS01219">
    <property type="entry name" value="AMMONIUM_TRANSP"/>
    <property type="match status" value="1"/>
</dbReference>